<name>A0A382YQU4_9ZZZZ</name>
<reference evidence="2" key="1">
    <citation type="submission" date="2018-05" db="EMBL/GenBank/DDBJ databases">
        <authorList>
            <person name="Lanie J.A."/>
            <person name="Ng W.-L."/>
            <person name="Kazmierczak K.M."/>
            <person name="Andrzejewski T.M."/>
            <person name="Davidsen T.M."/>
            <person name="Wayne K.J."/>
            <person name="Tettelin H."/>
            <person name="Glass J.I."/>
            <person name="Rusch D."/>
            <person name="Podicherti R."/>
            <person name="Tsui H.-C.T."/>
            <person name="Winkler M.E."/>
        </authorList>
    </citation>
    <scope>NUCLEOTIDE SEQUENCE</scope>
</reference>
<evidence type="ECO:0000256" key="1">
    <source>
        <dbReference type="SAM" id="MobiDB-lite"/>
    </source>
</evidence>
<organism evidence="2">
    <name type="scientific">marine metagenome</name>
    <dbReference type="NCBI Taxonomy" id="408172"/>
    <lineage>
        <taxon>unclassified sequences</taxon>
        <taxon>metagenomes</taxon>
        <taxon>ecological metagenomes</taxon>
    </lineage>
</organism>
<dbReference type="Pfam" id="PF13103">
    <property type="entry name" value="TonB_2"/>
    <property type="match status" value="1"/>
</dbReference>
<protein>
    <recommendedName>
        <fullName evidence="3">TonB C-terminal domain-containing protein</fullName>
    </recommendedName>
</protein>
<gene>
    <name evidence="2" type="ORF">METZ01_LOCUS438099</name>
</gene>
<dbReference type="AlphaFoldDB" id="A0A382YQU4"/>
<proteinExistence type="predicted"/>
<accession>A0A382YQU4</accession>
<dbReference type="EMBL" id="UINC01177542">
    <property type="protein sequence ID" value="SVD85245.1"/>
    <property type="molecule type" value="Genomic_DNA"/>
</dbReference>
<feature type="region of interest" description="Disordered" evidence="1">
    <location>
        <begin position="50"/>
        <end position="71"/>
    </location>
</feature>
<evidence type="ECO:0000313" key="2">
    <source>
        <dbReference type="EMBL" id="SVD85245.1"/>
    </source>
</evidence>
<evidence type="ECO:0008006" key="3">
    <source>
        <dbReference type="Google" id="ProtNLM"/>
    </source>
</evidence>
<feature type="non-terminal residue" evidence="2">
    <location>
        <position position="1"/>
    </location>
</feature>
<sequence length="188" mass="21217">SSQLNSEKLDTGNLEPLPDNWILRKTTLKAEEEIKSPGLRSLIQNAWLSESSKEQVEGPPPPPGSPGISSRGSGFYTLSSYDWPYESYMGRWAKALVYHWRNNPPMDYISRLHPQGGEVFVLVSLNRSGELNAYEVTQVHQASGEMERSVVDAVLSSSQLPPLPDDHDEDLLQVHFRFIYPPLRIKNI</sequence>
<dbReference type="SUPFAM" id="SSF74653">
    <property type="entry name" value="TolA/TonB C-terminal domain"/>
    <property type="match status" value="1"/>
</dbReference>
<dbReference type="Gene3D" id="3.30.1150.10">
    <property type="match status" value="1"/>
</dbReference>